<dbReference type="GO" id="GO:0005737">
    <property type="term" value="C:cytoplasm"/>
    <property type="evidence" value="ECO:0007669"/>
    <property type="project" value="UniProtKB-SubCell"/>
</dbReference>
<dbReference type="EMBL" id="LVJN01000016">
    <property type="protein sequence ID" value="OSM06180.1"/>
    <property type="molecule type" value="Genomic_DNA"/>
</dbReference>
<keyword evidence="2" id="KW-0963">Cytoplasm</keyword>
<comment type="subcellular location">
    <subcellularLocation>
        <location evidence="1">Cytoplasm</location>
    </subcellularLocation>
</comment>
<evidence type="ECO:0000256" key="2">
    <source>
        <dbReference type="ARBA" id="ARBA00022490"/>
    </source>
</evidence>
<evidence type="ECO:0000256" key="1">
    <source>
        <dbReference type="ARBA" id="ARBA00004496"/>
    </source>
</evidence>
<name>A0A1Y2K9P5_9PROT</name>
<reference evidence="4 5" key="1">
    <citation type="journal article" date="2016" name="BMC Genomics">
        <title>Combined genomic and structural analyses of a cultured magnetotactic bacterium reveals its niche adaptation to a dynamic environment.</title>
        <authorList>
            <person name="Araujo A.C."/>
            <person name="Morillo V."/>
            <person name="Cypriano J."/>
            <person name="Teixeira L.C."/>
            <person name="Leao P."/>
            <person name="Lyra S."/>
            <person name="Almeida L.G."/>
            <person name="Bazylinski D.A."/>
            <person name="Vasconcellos A.T."/>
            <person name="Abreu F."/>
            <person name="Lins U."/>
        </authorList>
    </citation>
    <scope>NUCLEOTIDE SEQUENCE [LARGE SCALE GENOMIC DNA]</scope>
    <source>
        <strain evidence="4 5">IT-1</strain>
    </source>
</reference>
<evidence type="ECO:0000313" key="4">
    <source>
        <dbReference type="EMBL" id="OSM06180.1"/>
    </source>
</evidence>
<dbReference type="PANTHER" id="PTHR38603:SF1">
    <property type="entry name" value="CHAPERONE NAPD"/>
    <property type="match status" value="1"/>
</dbReference>
<dbReference type="STRING" id="1434232.MAIT1_01153"/>
<proteinExistence type="predicted"/>
<dbReference type="PANTHER" id="PTHR38603">
    <property type="entry name" value="CHAPERONE NAPD"/>
    <property type="match status" value="1"/>
</dbReference>
<accession>A0A1Y2K9P5</accession>
<sequence length="73" mass="8058">METVKTAFAYLDGVEIHAGEESGKLVVTVEDPDYRRCIDTVSELAYVEGVLSTALVYQHMENDEDATEEESAS</sequence>
<gene>
    <name evidence="4" type="ORF">MAIT1_01153</name>
</gene>
<protein>
    <submittedName>
        <fullName evidence="4">Putative NapD family protein</fullName>
    </submittedName>
</protein>
<dbReference type="GO" id="GO:0051224">
    <property type="term" value="P:negative regulation of protein transport"/>
    <property type="evidence" value="ECO:0007669"/>
    <property type="project" value="TreeGrafter"/>
</dbReference>
<comment type="caution">
    <text evidence="4">The sequence shown here is derived from an EMBL/GenBank/DDBJ whole genome shotgun (WGS) entry which is preliminary data.</text>
</comment>
<dbReference type="AlphaFoldDB" id="A0A1Y2K9P5"/>
<evidence type="ECO:0000313" key="5">
    <source>
        <dbReference type="Proteomes" id="UP000194003"/>
    </source>
</evidence>
<dbReference type="Pfam" id="PF03927">
    <property type="entry name" value="NapD"/>
    <property type="match status" value="1"/>
</dbReference>
<organism evidence="4 5">
    <name type="scientific">Magnetofaba australis IT-1</name>
    <dbReference type="NCBI Taxonomy" id="1434232"/>
    <lineage>
        <taxon>Bacteria</taxon>
        <taxon>Pseudomonadati</taxon>
        <taxon>Pseudomonadota</taxon>
        <taxon>Magnetococcia</taxon>
        <taxon>Magnetococcales</taxon>
        <taxon>Magnetococcaceae</taxon>
        <taxon>Magnetofaba</taxon>
    </lineage>
</organism>
<dbReference type="Proteomes" id="UP000194003">
    <property type="component" value="Unassembled WGS sequence"/>
</dbReference>
<keyword evidence="3" id="KW-0143">Chaperone</keyword>
<evidence type="ECO:0000256" key="3">
    <source>
        <dbReference type="ARBA" id="ARBA00023186"/>
    </source>
</evidence>
<dbReference type="Gene3D" id="3.30.70.920">
    <property type="match status" value="1"/>
</dbReference>
<keyword evidence="5" id="KW-1185">Reference proteome</keyword>
<dbReference type="InterPro" id="IPR005623">
    <property type="entry name" value="Chaperone_NapD_NO3_reduct"/>
</dbReference>